<name>A0A6H0X5D2_BPTWO</name>
<dbReference type="GO" id="GO:0001897">
    <property type="term" value="P:symbiont-mediated cytolysis of host cell"/>
    <property type="evidence" value="ECO:0007669"/>
    <property type="project" value="UniProtKB-ARBA"/>
</dbReference>
<dbReference type="Proteomes" id="UP000503318">
    <property type="component" value="Segment"/>
</dbReference>
<dbReference type="SUPFAM" id="SSF54001">
    <property type="entry name" value="Cysteine proteinases"/>
    <property type="match status" value="1"/>
</dbReference>
<reference evidence="4 5" key="1">
    <citation type="submission" date="2020-03" db="EMBL/GenBank/DDBJ databases">
        <title>Variable regions in the genome of staphylococcal bacteriophage Twort.</title>
        <authorList>
            <person name="Glowacka-Rutkowska A."/>
            <person name="Gawor J."/>
            <person name="Lobocka M."/>
        </authorList>
    </citation>
    <scope>NUCLEOTIDE SEQUENCE [LARGE SCALE GENOMIC DNA]</scope>
</reference>
<dbReference type="OrthoDB" id="808at10239"/>
<dbReference type="RefSeq" id="YP_238566.1">
    <property type="nucleotide sequence ID" value="NC_007021.1"/>
</dbReference>
<sequence length="804" mass="91694">MAHKMHRFRRPKVRFEFHTDENIFTLRYENTKEVSGGQLGDKIINFETKNAMADDSAVFVLTLAGDTHWDKLLMINDIVKIFVNPSMEDDTEGQVLIGMISSVNNVGSYGNNQKAYRITGQSFSKPFMKFGLGVMREVNAFLPMAGWLEDGEGEGKIKFTGSSSHEVMKQILDRFVPYMRYKYPNKQGKPISNLTEYFMWDNLESWDEYENIRDVTPFINFDGSLSDLMDFTTAKPFNEKFYRNNKEQGKTELVLRRTPFNPTQWRALEYTVVETEDLIEEDVGKNDVETYSIFNVTNSMMYKQIDAKVFSKPQYHKELVDRYGYSRLEVENPFIFDEDKSTTDEESNDNDTGQELGSYDKVVNDLNNMGRDNISRNTEKMVSKLARTYRNIRKDKAKKIVDYYVGNGKLPKSEYEKIVGRTIESEQEQDKRPEATKESVSKILNDVFKNNEDYKNKEKKNEAIGKLSKDFKYGNKAKSKKLVDKLEKTQGATKDKDIESFIKDLANLSNVSADTGSNPSDSPLLIFSKMLFNWYHNNPNFFSGEITVLGHPKYDLGQRLFVKDNQRNEMWEFYVESVQHKFSYKEGYITILGVTRGLKSATIPEGSKYRFAEPWGTSSNFEGGLLGEKKSEELKAQGVEERKSSGGDSDSSGAHHSGASLASLDKKYKGKELPTPRNKTDTSWTAPGNPNTGQWARECTWYCYNRRYELGLKAVAYGDAADWIAGARGAGISTGKEPKRGAVAVWARGVPGGSAQYGHVAFVEKVTDDGIYVSDYNYASPKTYGERLYKKGSPEYRNAQYIYD</sequence>
<feature type="region of interest" description="Disordered" evidence="2">
    <location>
        <begin position="636"/>
        <end position="690"/>
    </location>
</feature>
<feature type="compositionally biased region" description="Polar residues" evidence="2">
    <location>
        <begin position="681"/>
        <end position="690"/>
    </location>
</feature>
<dbReference type="PROSITE" id="PS50911">
    <property type="entry name" value="CHAP"/>
    <property type="match status" value="1"/>
</dbReference>
<dbReference type="InterPro" id="IPR038765">
    <property type="entry name" value="Papain-like_cys_pep_sf"/>
</dbReference>
<dbReference type="Gene3D" id="3.90.1720.10">
    <property type="entry name" value="endopeptidase domain like (from Nostoc punctiforme)"/>
    <property type="match status" value="1"/>
</dbReference>
<evidence type="ECO:0000256" key="1">
    <source>
        <dbReference type="ARBA" id="ARBA00022529"/>
    </source>
</evidence>
<feature type="compositionally biased region" description="Low complexity" evidence="2">
    <location>
        <begin position="646"/>
        <end position="663"/>
    </location>
</feature>
<feature type="domain" description="Peptidase C51" evidence="3">
    <location>
        <begin position="674"/>
        <end position="803"/>
    </location>
</feature>
<dbReference type="KEGG" id="vg:5130338"/>
<feature type="compositionally biased region" description="Basic and acidic residues" evidence="2">
    <location>
        <begin position="664"/>
        <end position="680"/>
    </location>
</feature>
<gene>
    <name evidence="4" type="ORF">TwortDSMZ_114</name>
</gene>
<evidence type="ECO:0000259" key="3">
    <source>
        <dbReference type="PROSITE" id="PS50911"/>
    </source>
</evidence>
<feature type="compositionally biased region" description="Basic and acidic residues" evidence="2">
    <location>
        <begin position="636"/>
        <end position="645"/>
    </location>
</feature>
<organism evidence="4 5">
    <name type="scientific">Staphylococcus phage Twort (strain DSM 17442 / HER 48)</name>
    <name type="common">Bacteriophage Twort</name>
    <dbReference type="NCBI Taxonomy" id="2908167"/>
    <lineage>
        <taxon>Viruses</taxon>
        <taxon>Duplodnaviria</taxon>
        <taxon>Heunggongvirae</taxon>
        <taxon>Uroviricota</taxon>
        <taxon>Caudoviricetes</taxon>
        <taxon>Herelleviridae</taxon>
        <taxon>Twortvirinae</taxon>
        <taxon>Twortvirus</taxon>
        <taxon>Twortvirus twort</taxon>
    </lineage>
</organism>
<evidence type="ECO:0000256" key="2">
    <source>
        <dbReference type="SAM" id="MobiDB-lite"/>
    </source>
</evidence>
<dbReference type="InterPro" id="IPR007921">
    <property type="entry name" value="CHAP_dom"/>
</dbReference>
<organismHost>
    <name type="scientific">Twortvirus twort</name>
    <dbReference type="NCBI Taxonomy" id="55510"/>
</organismHost>
<keyword evidence="1" id="KW-0929">Antimicrobial</keyword>
<evidence type="ECO:0000313" key="4">
    <source>
        <dbReference type="EMBL" id="QIW89113.1"/>
    </source>
</evidence>
<dbReference type="Pfam" id="PF05257">
    <property type="entry name" value="CHAP"/>
    <property type="match status" value="1"/>
</dbReference>
<feature type="region of interest" description="Disordered" evidence="2">
    <location>
        <begin position="336"/>
        <end position="359"/>
    </location>
</feature>
<accession>A0A6H0X5D2</accession>
<proteinExistence type="predicted"/>
<protein>
    <submittedName>
        <fullName evidence="4">Tail morphogenetic protein</fullName>
    </submittedName>
</protein>
<evidence type="ECO:0000313" key="5">
    <source>
        <dbReference type="Proteomes" id="UP000503318"/>
    </source>
</evidence>
<dbReference type="EMBL" id="MT151386">
    <property type="protein sequence ID" value="QIW89113.1"/>
    <property type="molecule type" value="Genomic_DNA"/>
</dbReference>